<evidence type="ECO:0000256" key="1">
    <source>
        <dbReference type="SAM" id="MobiDB-lite"/>
    </source>
</evidence>
<protein>
    <submittedName>
        <fullName evidence="2">Uncharacterized protein LOC109686720</fullName>
    </submittedName>
</protein>
<evidence type="ECO:0000313" key="2">
    <source>
        <dbReference type="RefSeq" id="XP_020019776.1"/>
    </source>
</evidence>
<reference evidence="2" key="1">
    <citation type="submission" date="2025-08" db="UniProtKB">
        <authorList>
            <consortium name="RefSeq"/>
        </authorList>
    </citation>
    <scope>IDENTIFICATION</scope>
    <source>
        <tissue evidence="2">Leukocyte</tissue>
    </source>
</reference>
<name>A0A8B7UJI0_CASCN</name>
<sequence>MAFAPQPRPPVSFGGPGAGAGSGRCPHKRPTKLASPPSSRSPPPPRRSSFKPGGPRCQCSPAAAAEGWPRSRPQVLEIPLLHIAGIDFLLN</sequence>
<organism evidence="2">
    <name type="scientific">Castor canadensis</name>
    <name type="common">American beaver</name>
    <dbReference type="NCBI Taxonomy" id="51338"/>
    <lineage>
        <taxon>Eukaryota</taxon>
        <taxon>Metazoa</taxon>
        <taxon>Chordata</taxon>
        <taxon>Craniata</taxon>
        <taxon>Vertebrata</taxon>
        <taxon>Euteleostomi</taxon>
        <taxon>Mammalia</taxon>
        <taxon>Eutheria</taxon>
        <taxon>Euarchontoglires</taxon>
        <taxon>Glires</taxon>
        <taxon>Rodentia</taxon>
        <taxon>Castorimorpha</taxon>
        <taxon>Castoridae</taxon>
        <taxon>Castor</taxon>
    </lineage>
</organism>
<dbReference type="KEGG" id="ccan:109686720"/>
<proteinExistence type="predicted"/>
<feature type="region of interest" description="Disordered" evidence="1">
    <location>
        <begin position="1"/>
        <end position="71"/>
    </location>
</feature>
<gene>
    <name evidence="2" type="primary">LOC109686720</name>
</gene>
<accession>A0A8B7UJI0</accession>
<dbReference type="RefSeq" id="XP_020019776.1">
    <property type="nucleotide sequence ID" value="XM_020164187.1"/>
</dbReference>
<feature type="compositionally biased region" description="Pro residues" evidence="1">
    <location>
        <begin position="1"/>
        <end position="10"/>
    </location>
</feature>
<dbReference type="AlphaFoldDB" id="A0A8B7UJI0"/>